<comment type="caution">
    <text evidence="2">The sequence shown here is derived from an EMBL/GenBank/DDBJ whole genome shotgun (WGS) entry which is preliminary data.</text>
</comment>
<feature type="domain" description="CinA C-terminal" evidence="1">
    <location>
        <begin position="11"/>
        <end position="154"/>
    </location>
</feature>
<name>A0A094SI91_9ZZZZ</name>
<dbReference type="InterPro" id="IPR036653">
    <property type="entry name" value="CinA-like_C"/>
</dbReference>
<dbReference type="SUPFAM" id="SSF142433">
    <property type="entry name" value="CinA-like"/>
    <property type="match status" value="1"/>
</dbReference>
<sequence length="159" mass="16285">MKSEFAGLPEILEILRTRGESISVAESLTGGGLAEALSSLPGSSQIFLGSVTAYQPEIKSSLLKVPAELISEFGVVSEEVAVAMADGVKQLMNSTWSISTTGVAGPGPSDGVAAGTVWVAIEGPISQTLQLELSGTREIVRNATIAGAIAAFARILKAL</sequence>
<dbReference type="EMBL" id="JNSK01000030">
    <property type="protein sequence ID" value="KGA18118.1"/>
    <property type="molecule type" value="Genomic_DNA"/>
</dbReference>
<dbReference type="Gene3D" id="3.90.950.20">
    <property type="entry name" value="CinA-like"/>
    <property type="match status" value="1"/>
</dbReference>
<reference evidence="2" key="1">
    <citation type="submission" date="2014-05" db="EMBL/GenBank/DDBJ databases">
        <title>Key roles for freshwater Actinobacteria revealed by deep metagenomic sequencing.</title>
        <authorList>
            <person name="Ghai R."/>
            <person name="Mizuno C.M."/>
            <person name="Picazo A."/>
            <person name="Camacho A."/>
            <person name="Rodriguez-Valera F."/>
        </authorList>
    </citation>
    <scope>NUCLEOTIDE SEQUENCE</scope>
</reference>
<organism evidence="2">
    <name type="scientific">freshwater metagenome</name>
    <dbReference type="NCBI Taxonomy" id="449393"/>
    <lineage>
        <taxon>unclassified sequences</taxon>
        <taxon>metagenomes</taxon>
        <taxon>ecological metagenomes</taxon>
    </lineage>
</organism>
<dbReference type="NCBIfam" id="TIGR00199">
    <property type="entry name" value="PncC_domain"/>
    <property type="match status" value="1"/>
</dbReference>
<gene>
    <name evidence="2" type="ORF">GM50_9740</name>
</gene>
<accession>A0A094SI91</accession>
<evidence type="ECO:0000313" key="2">
    <source>
        <dbReference type="EMBL" id="KGA18118.1"/>
    </source>
</evidence>
<dbReference type="AlphaFoldDB" id="A0A094SI91"/>
<dbReference type="InterPro" id="IPR008136">
    <property type="entry name" value="CinA_C"/>
</dbReference>
<dbReference type="Pfam" id="PF02464">
    <property type="entry name" value="CinA"/>
    <property type="match status" value="1"/>
</dbReference>
<evidence type="ECO:0000259" key="1">
    <source>
        <dbReference type="Pfam" id="PF02464"/>
    </source>
</evidence>
<protein>
    <recommendedName>
        <fullName evidence="1">CinA C-terminal domain-containing protein</fullName>
    </recommendedName>
</protein>
<proteinExistence type="predicted"/>